<evidence type="ECO:0000256" key="2">
    <source>
        <dbReference type="ARBA" id="ARBA00023125"/>
    </source>
</evidence>
<reference evidence="6" key="1">
    <citation type="journal article" date="2019" name="Int. J. Syst. Evol. Microbiol.">
        <title>The Global Catalogue of Microorganisms (GCM) 10K type strain sequencing project: providing services to taxonomists for standard genome sequencing and annotation.</title>
        <authorList>
            <consortium name="The Broad Institute Genomics Platform"/>
            <consortium name="The Broad Institute Genome Sequencing Center for Infectious Disease"/>
            <person name="Wu L."/>
            <person name="Ma J."/>
        </authorList>
    </citation>
    <scope>NUCLEOTIDE SEQUENCE [LARGE SCALE GENOMIC DNA]</scope>
    <source>
        <strain evidence="6">KCTC 42911</strain>
    </source>
</reference>
<proteinExistence type="predicted"/>
<dbReference type="PROSITE" id="PS01124">
    <property type="entry name" value="HTH_ARAC_FAMILY_2"/>
    <property type="match status" value="1"/>
</dbReference>
<name>A0ABV7TLF8_9RHOB</name>
<sequence length="311" mass="34438">MTIHDADWLQGFDLDIDTAHDLARPFYAVNTLQNQPELQIAARLEPYRNLVATAVQLSGLRIDRDGRHTRGGLEPVLLIETYRTGSTCGIQGPQRTCVDANTVHIIDFSRPYAGIVKDARGIGALIPHAALQYDPSHDPSYLSFRKDTSHGAGLGLALELFVEEVMTGLTVQAELKAQTLLSLIRAALDGEAAKAEDPQQDLSRALLVERYIAKNVGREDLGTERICRDLAMSRATLYRVFGKGGIEARVRDERLDRCLADLLRAPKFHGAVRQVSNRWGFHDASNFRRAFHTRFGVSPSDCIAQSAFETS</sequence>
<evidence type="ECO:0000313" key="5">
    <source>
        <dbReference type="EMBL" id="MFC3615339.1"/>
    </source>
</evidence>
<evidence type="ECO:0000256" key="1">
    <source>
        <dbReference type="ARBA" id="ARBA00023015"/>
    </source>
</evidence>
<dbReference type="PANTHER" id="PTHR46796:SF6">
    <property type="entry name" value="ARAC SUBFAMILY"/>
    <property type="match status" value="1"/>
</dbReference>
<organism evidence="5 6">
    <name type="scientific">Lutimaribacter marinistellae</name>
    <dbReference type="NCBI Taxonomy" id="1820329"/>
    <lineage>
        <taxon>Bacteria</taxon>
        <taxon>Pseudomonadati</taxon>
        <taxon>Pseudomonadota</taxon>
        <taxon>Alphaproteobacteria</taxon>
        <taxon>Rhodobacterales</taxon>
        <taxon>Roseobacteraceae</taxon>
        <taxon>Lutimaribacter</taxon>
    </lineage>
</organism>
<evidence type="ECO:0000259" key="4">
    <source>
        <dbReference type="PROSITE" id="PS01124"/>
    </source>
</evidence>
<evidence type="ECO:0000256" key="3">
    <source>
        <dbReference type="ARBA" id="ARBA00023163"/>
    </source>
</evidence>
<dbReference type="Gene3D" id="1.10.10.60">
    <property type="entry name" value="Homeodomain-like"/>
    <property type="match status" value="1"/>
</dbReference>
<keyword evidence="2" id="KW-0238">DNA-binding</keyword>
<dbReference type="Proteomes" id="UP001595629">
    <property type="component" value="Unassembled WGS sequence"/>
</dbReference>
<dbReference type="EMBL" id="JBHRXI010000016">
    <property type="protein sequence ID" value="MFC3615339.1"/>
    <property type="molecule type" value="Genomic_DNA"/>
</dbReference>
<dbReference type="RefSeq" id="WP_386736587.1">
    <property type="nucleotide sequence ID" value="NZ_JBHRXI010000016.1"/>
</dbReference>
<gene>
    <name evidence="5" type="ORF">ACFORG_16395</name>
</gene>
<keyword evidence="1" id="KW-0805">Transcription regulation</keyword>
<evidence type="ECO:0000313" key="6">
    <source>
        <dbReference type="Proteomes" id="UP001595629"/>
    </source>
</evidence>
<dbReference type="PANTHER" id="PTHR46796">
    <property type="entry name" value="HTH-TYPE TRANSCRIPTIONAL ACTIVATOR RHAS-RELATED"/>
    <property type="match status" value="1"/>
</dbReference>
<dbReference type="InterPro" id="IPR009057">
    <property type="entry name" value="Homeodomain-like_sf"/>
</dbReference>
<dbReference type="InterPro" id="IPR018060">
    <property type="entry name" value="HTH_AraC"/>
</dbReference>
<protein>
    <submittedName>
        <fullName evidence="5">Helix-turn-helix domain-containing protein</fullName>
    </submittedName>
</protein>
<dbReference type="SMART" id="SM00342">
    <property type="entry name" value="HTH_ARAC"/>
    <property type="match status" value="1"/>
</dbReference>
<dbReference type="Pfam" id="PF12833">
    <property type="entry name" value="HTH_18"/>
    <property type="match status" value="1"/>
</dbReference>
<accession>A0ABV7TLF8</accession>
<keyword evidence="6" id="KW-1185">Reference proteome</keyword>
<keyword evidence="3" id="KW-0804">Transcription</keyword>
<feature type="domain" description="HTH araC/xylS-type" evidence="4">
    <location>
        <begin position="206"/>
        <end position="305"/>
    </location>
</feature>
<dbReference type="InterPro" id="IPR050204">
    <property type="entry name" value="AraC_XylS_family_regulators"/>
</dbReference>
<comment type="caution">
    <text evidence="5">The sequence shown here is derived from an EMBL/GenBank/DDBJ whole genome shotgun (WGS) entry which is preliminary data.</text>
</comment>
<dbReference type="SUPFAM" id="SSF46689">
    <property type="entry name" value="Homeodomain-like"/>
    <property type="match status" value="1"/>
</dbReference>